<dbReference type="Gene3D" id="3.40.710.10">
    <property type="entry name" value="DD-peptidase/beta-lactamase superfamily"/>
    <property type="match status" value="1"/>
</dbReference>
<dbReference type="RefSeq" id="WP_160887983.1">
    <property type="nucleotide sequence ID" value="NZ_WURB01000029.1"/>
</dbReference>
<feature type="domain" description="Beta-lactamase-related" evidence="1">
    <location>
        <begin position="83"/>
        <end position="345"/>
    </location>
</feature>
<proteinExistence type="predicted"/>
<reference evidence="2 3" key="1">
    <citation type="submission" date="2019-12" db="EMBL/GenBank/DDBJ databases">
        <authorList>
            <person name="Yuan C.-G."/>
        </authorList>
    </citation>
    <scope>NUCLEOTIDE SEQUENCE [LARGE SCALE GENOMIC DNA]</scope>
    <source>
        <strain evidence="2 3">KCTC 23863</strain>
    </source>
</reference>
<organism evidence="2 3">
    <name type="scientific">Microvirga makkahensis</name>
    <dbReference type="NCBI Taxonomy" id="1128670"/>
    <lineage>
        <taxon>Bacteria</taxon>
        <taxon>Pseudomonadati</taxon>
        <taxon>Pseudomonadota</taxon>
        <taxon>Alphaproteobacteria</taxon>
        <taxon>Hyphomicrobiales</taxon>
        <taxon>Methylobacteriaceae</taxon>
        <taxon>Microvirga</taxon>
    </lineage>
</organism>
<comment type="caution">
    <text evidence="2">The sequence shown here is derived from an EMBL/GenBank/DDBJ whole genome shotgun (WGS) entry which is preliminary data.</text>
</comment>
<reference evidence="2 3" key="2">
    <citation type="submission" date="2020-01" db="EMBL/GenBank/DDBJ databases">
        <title>Microvirga sp. nov., an arsenate reduction bacterium isolated from Tibet hotspring sediments.</title>
        <authorList>
            <person name="Xian W.-D."/>
            <person name="Li W.-J."/>
        </authorList>
    </citation>
    <scope>NUCLEOTIDE SEQUENCE [LARGE SCALE GENOMIC DNA]</scope>
    <source>
        <strain evidence="2 3">KCTC 23863</strain>
    </source>
</reference>
<dbReference type="InterPro" id="IPR001466">
    <property type="entry name" value="Beta-lactam-related"/>
</dbReference>
<dbReference type="EMBL" id="WURB01000029">
    <property type="protein sequence ID" value="MXQ14254.1"/>
    <property type="molecule type" value="Genomic_DNA"/>
</dbReference>
<dbReference type="InterPro" id="IPR012338">
    <property type="entry name" value="Beta-lactam/transpept-like"/>
</dbReference>
<dbReference type="PANTHER" id="PTHR43283:SF7">
    <property type="entry name" value="BETA-LACTAMASE-RELATED DOMAIN-CONTAINING PROTEIN"/>
    <property type="match status" value="1"/>
</dbReference>
<dbReference type="GO" id="GO:0016787">
    <property type="term" value="F:hydrolase activity"/>
    <property type="evidence" value="ECO:0007669"/>
    <property type="project" value="UniProtKB-KW"/>
</dbReference>
<dbReference type="Proteomes" id="UP000436483">
    <property type="component" value="Unassembled WGS sequence"/>
</dbReference>
<evidence type="ECO:0000259" key="1">
    <source>
        <dbReference type="Pfam" id="PF00144"/>
    </source>
</evidence>
<name>A0A7X3SRN3_9HYPH</name>
<dbReference type="SUPFAM" id="SSF56601">
    <property type="entry name" value="beta-lactamase/transpeptidase-like"/>
    <property type="match status" value="1"/>
</dbReference>
<protein>
    <submittedName>
        <fullName evidence="2">Serine hydrolase</fullName>
    </submittedName>
</protein>
<dbReference type="InterPro" id="IPR050789">
    <property type="entry name" value="Diverse_Enzym_Activities"/>
</dbReference>
<sequence>MRRGIILASVAIALTLLLGVFFRISEPRAQFEASGPGYPFVDVAHFNPDVDYLPVPRWGRLLSPDAAGWSPTKLDAVKAYAESARTDALLVIHKGLVILDYGRYQSKFSLHSVRKSLMSLAYGTYYDDGTVDLAKSLEELGIDDVGGLTEQERQATIQDLLTSTSGVYHPAAYETKGMRERRPARDSYEPGKHWFYNNWDFNALVTILKRLTSDDFFEGFEQRIARPLGMEHFHVEDGRYYYERDKSEHPAYLFRMSALDLARVGLLYLRKGEFGGKRIVSKEWVDRSTSVQFAWRQEQSTAGYGYMWKVTKDGFYAAGRGGQRLYVVPKRDLVIVHLVDTTGGKRVKNSSVRRLYRMVLDAQRAPAIAESDEQDEDDEASD</sequence>
<dbReference type="AlphaFoldDB" id="A0A7X3SRN3"/>
<keyword evidence="2" id="KW-0378">Hydrolase</keyword>
<evidence type="ECO:0000313" key="3">
    <source>
        <dbReference type="Proteomes" id="UP000436483"/>
    </source>
</evidence>
<keyword evidence="3" id="KW-1185">Reference proteome</keyword>
<dbReference type="Pfam" id="PF00144">
    <property type="entry name" value="Beta-lactamase"/>
    <property type="match status" value="1"/>
</dbReference>
<dbReference type="OrthoDB" id="9814204at2"/>
<gene>
    <name evidence="2" type="ORF">GR328_22925</name>
</gene>
<evidence type="ECO:0000313" key="2">
    <source>
        <dbReference type="EMBL" id="MXQ14254.1"/>
    </source>
</evidence>
<dbReference type="PANTHER" id="PTHR43283">
    <property type="entry name" value="BETA-LACTAMASE-RELATED"/>
    <property type="match status" value="1"/>
</dbReference>
<accession>A0A7X3SRN3</accession>